<dbReference type="SUPFAM" id="SSF48371">
    <property type="entry name" value="ARM repeat"/>
    <property type="match status" value="1"/>
</dbReference>
<dbReference type="InterPro" id="IPR021133">
    <property type="entry name" value="HEAT_type_2"/>
</dbReference>
<organism evidence="1 2">
    <name type="scientific">Kordia aestuariivivens</name>
    <dbReference type="NCBI Taxonomy" id="2759037"/>
    <lineage>
        <taxon>Bacteria</taxon>
        <taxon>Pseudomonadati</taxon>
        <taxon>Bacteroidota</taxon>
        <taxon>Flavobacteriia</taxon>
        <taxon>Flavobacteriales</taxon>
        <taxon>Flavobacteriaceae</taxon>
        <taxon>Kordia</taxon>
    </lineage>
</organism>
<name>A0ABR7QEJ1_9FLAO</name>
<reference evidence="1 2" key="1">
    <citation type="submission" date="2020-07" db="EMBL/GenBank/DDBJ databases">
        <title>Description of Kordia aestuariivivens sp. nov., isolated from a tidal flat.</title>
        <authorList>
            <person name="Park S."/>
            <person name="Yoon J.-H."/>
        </authorList>
    </citation>
    <scope>NUCLEOTIDE SEQUENCE [LARGE SCALE GENOMIC DNA]</scope>
    <source>
        <strain evidence="1 2">YSTF-M3</strain>
    </source>
</reference>
<evidence type="ECO:0000313" key="2">
    <source>
        <dbReference type="Proteomes" id="UP000619238"/>
    </source>
</evidence>
<dbReference type="RefSeq" id="WP_187563891.1">
    <property type="nucleotide sequence ID" value="NZ_JACGWS010000014.1"/>
</dbReference>
<dbReference type="InterPro" id="IPR011989">
    <property type="entry name" value="ARM-like"/>
</dbReference>
<evidence type="ECO:0000313" key="1">
    <source>
        <dbReference type="EMBL" id="MBC8756848.1"/>
    </source>
</evidence>
<dbReference type="PROSITE" id="PS50077">
    <property type="entry name" value="HEAT_REPEAT"/>
    <property type="match status" value="1"/>
</dbReference>
<dbReference type="InterPro" id="IPR016024">
    <property type="entry name" value="ARM-type_fold"/>
</dbReference>
<dbReference type="Pfam" id="PF13646">
    <property type="entry name" value="HEAT_2"/>
    <property type="match status" value="1"/>
</dbReference>
<keyword evidence="2" id="KW-1185">Reference proteome</keyword>
<dbReference type="EMBL" id="JACGWS010000014">
    <property type="protein sequence ID" value="MBC8756848.1"/>
    <property type="molecule type" value="Genomic_DNA"/>
</dbReference>
<proteinExistence type="predicted"/>
<dbReference type="Gene3D" id="1.25.10.10">
    <property type="entry name" value="Leucine-rich Repeat Variant"/>
    <property type="match status" value="1"/>
</dbReference>
<comment type="caution">
    <text evidence="1">The sequence shown here is derived from an EMBL/GenBank/DDBJ whole genome shotgun (WGS) entry which is preliminary data.</text>
</comment>
<dbReference type="Proteomes" id="UP000619238">
    <property type="component" value="Unassembled WGS sequence"/>
</dbReference>
<sequence>MCQANNRIIFCSCVDKNEDPSTHELTVYYTWDLVRYLGSRESKVRGKIMMPKKDLGNGITLDAIRDQLNSDVTTFDFDYEPSERDCLRLEISHPIERFRYFKLIFIDGQWTSGANDVFTSITEEIGRGNIKRNINSSLKDQWVTITKDTIEILFEKLLTTTDSSKQWDCIAELVQRKPETSFYKGHVLITSNSYMERLVGTRIFVKLYDSDYEPEKVLNIFFDLLKSEEEEEIISLILSVIGNDNMNFSEQQIEFLCKFKSYGDDVKDSLMTAISDLYNEKVIDVFIELSKDKNVEIRETAVFNLGHLTEVDSAKIKEALWNSVQDKNKQVRHYAIEALSERKNEDIKDILLKELETIDRHGNLILDAIENLNNKSFIPHIELQIEKHKNTANHLTKLLQRTLDHLKSIT</sequence>
<accession>A0ABR7QEJ1</accession>
<gene>
    <name evidence="1" type="ORF">H2O64_19395</name>
</gene>
<protein>
    <submittedName>
        <fullName evidence="1">HEAT repeat domain-containing protein</fullName>
    </submittedName>
</protein>